<reference evidence="1 2" key="1">
    <citation type="submission" date="2019-03" db="EMBL/GenBank/DDBJ databases">
        <title>Genomic Encyclopedia of Type Strains, Phase IV (KMG-IV): sequencing the most valuable type-strain genomes for metagenomic binning, comparative biology and taxonomic classification.</title>
        <authorList>
            <person name="Goeker M."/>
        </authorList>
    </citation>
    <scope>NUCLEOTIDE SEQUENCE [LARGE SCALE GENOMIC DNA]</scope>
    <source>
        <strain evidence="1 2">DSM 22362</strain>
    </source>
</reference>
<evidence type="ECO:0000313" key="2">
    <source>
        <dbReference type="Proteomes" id="UP000295197"/>
    </source>
</evidence>
<comment type="caution">
    <text evidence="1">The sequence shown here is derived from an EMBL/GenBank/DDBJ whole genome shotgun (WGS) entry which is preliminary data.</text>
</comment>
<organism evidence="1 2">
    <name type="scientific">Sphingobacterium alimentarium</name>
    <dbReference type="NCBI Taxonomy" id="797292"/>
    <lineage>
        <taxon>Bacteria</taxon>
        <taxon>Pseudomonadati</taxon>
        <taxon>Bacteroidota</taxon>
        <taxon>Sphingobacteriia</taxon>
        <taxon>Sphingobacteriales</taxon>
        <taxon>Sphingobacteriaceae</taxon>
        <taxon>Sphingobacterium</taxon>
    </lineage>
</organism>
<accession>A0A4R3VXW0</accession>
<name>A0A4R3VXW0_9SPHI</name>
<proteinExistence type="predicted"/>
<keyword evidence="2" id="KW-1185">Reference proteome</keyword>
<dbReference type="OrthoDB" id="8418771at2"/>
<evidence type="ECO:0000313" key="1">
    <source>
        <dbReference type="EMBL" id="TCV10260.1"/>
    </source>
</evidence>
<dbReference type="RefSeq" id="WP_132778334.1">
    <property type="nucleotide sequence ID" value="NZ_SMBZ01000035.1"/>
</dbReference>
<dbReference type="AlphaFoldDB" id="A0A4R3VXW0"/>
<dbReference type="Proteomes" id="UP000295197">
    <property type="component" value="Unassembled WGS sequence"/>
</dbReference>
<sequence>MKTKYDYLTVSAALEELKSLGFEKDYNIYFEELNAQPENYVIDYLYRYEGITNPSDESTVYGLRNQSTGEKGVFVVGDLSLIEGKKRDILINLEIKSKSQINE</sequence>
<dbReference type="EMBL" id="SMBZ01000035">
    <property type="protein sequence ID" value="TCV10260.1"/>
    <property type="molecule type" value="Genomic_DNA"/>
</dbReference>
<gene>
    <name evidence="1" type="ORF">EDC17_103528</name>
</gene>
<protein>
    <submittedName>
        <fullName evidence="1">Uncharacterized protein</fullName>
    </submittedName>
</protein>